<dbReference type="AlphaFoldDB" id="A0A3N7HWJ0"/>
<comment type="caution">
    <text evidence="1">The sequence shown here is derived from an EMBL/GenBank/DDBJ whole genome shotgun (WGS) entry which is preliminary data.</text>
</comment>
<dbReference type="GO" id="GO:0016491">
    <property type="term" value="F:oxidoreductase activity"/>
    <property type="evidence" value="ECO:0007669"/>
    <property type="project" value="InterPro"/>
</dbReference>
<reference evidence="1 2" key="2">
    <citation type="submission" date="2018-12" db="EMBL/GenBank/DDBJ databases">
        <title>Rhizobacter gummiphilus sp. nov., a rubber-degrading bacterium isolated from the soil of a botanical garden in Japan.</title>
        <authorList>
            <person name="Shunsuke S.S."/>
        </authorList>
    </citation>
    <scope>NUCLEOTIDE SEQUENCE [LARGE SCALE GENOMIC DNA]</scope>
    <source>
        <strain evidence="1 2">S-16</strain>
    </source>
</reference>
<dbReference type="SUPFAM" id="SSF47240">
    <property type="entry name" value="Ferritin-like"/>
    <property type="match status" value="1"/>
</dbReference>
<dbReference type="Proteomes" id="UP000267464">
    <property type="component" value="Unassembled WGS sequence"/>
</dbReference>
<gene>
    <name evidence="1" type="ORF">DZC73_01525</name>
</gene>
<evidence type="ECO:0000313" key="2">
    <source>
        <dbReference type="Proteomes" id="UP000267464"/>
    </source>
</evidence>
<organism evidence="1 2">
    <name type="scientific">Piscinibacter terrae</name>
    <dbReference type="NCBI Taxonomy" id="2496871"/>
    <lineage>
        <taxon>Bacteria</taxon>
        <taxon>Pseudomonadati</taxon>
        <taxon>Pseudomonadota</taxon>
        <taxon>Betaproteobacteria</taxon>
        <taxon>Burkholderiales</taxon>
        <taxon>Sphaerotilaceae</taxon>
        <taxon>Piscinibacter</taxon>
    </lineage>
</organism>
<name>A0A3N7HWJ0_9BURK</name>
<evidence type="ECO:0000313" key="1">
    <source>
        <dbReference type="EMBL" id="RQP25776.1"/>
    </source>
</evidence>
<reference evidence="1 2" key="1">
    <citation type="submission" date="2018-08" db="EMBL/GenBank/DDBJ databases">
        <authorList>
            <person name="Khan S.A."/>
            <person name="Jeon C.O."/>
            <person name="Chun B.H."/>
            <person name="Jeong S.E."/>
        </authorList>
    </citation>
    <scope>NUCLEOTIDE SEQUENCE [LARGE SCALE GENOMIC DNA]</scope>
    <source>
        <strain evidence="1 2">S-16</strain>
    </source>
</reference>
<dbReference type="InterPro" id="IPR009078">
    <property type="entry name" value="Ferritin-like_SF"/>
</dbReference>
<protein>
    <submittedName>
        <fullName evidence="1">Ferritin-like domain-containing protein</fullName>
    </submittedName>
</protein>
<accession>A0A3N7HWJ0</accession>
<dbReference type="InterPro" id="IPR012348">
    <property type="entry name" value="RNR-like"/>
</dbReference>
<dbReference type="EMBL" id="QUSW01000001">
    <property type="protein sequence ID" value="RQP25776.1"/>
    <property type="molecule type" value="Genomic_DNA"/>
</dbReference>
<sequence>MSQHHSKFFGSSNRWQQWEAFFESRKARPLASLGGDACHASVPPSVARSLAVFQLGETGGGTVVEQARRSAFAKNNPGYARAMELFVQEEHRHAQVLAMCVYALGGQLIRSNWTDSLFVVVRRAMGLRLKVLVLLAAEVVGISYYQRIAQGLEPSPLRDALEELCADEQSHLHFHCEFLRVQADGPMKRWLFKAAWRTVTAVAQLAVYLEHRGALKDMGVPRSELFARWRKTVEQAQALVLLDDGTKTCMDARSDCP</sequence>
<dbReference type="Gene3D" id="1.10.620.20">
    <property type="entry name" value="Ribonucleotide Reductase, subunit A"/>
    <property type="match status" value="1"/>
</dbReference>
<dbReference type="CDD" id="cd00657">
    <property type="entry name" value="Ferritin_like"/>
    <property type="match status" value="1"/>
</dbReference>
<proteinExistence type="predicted"/>
<keyword evidence="2" id="KW-1185">Reference proteome</keyword>